<keyword evidence="2" id="KW-0695">RNA-directed DNA polymerase</keyword>
<keyword evidence="2" id="KW-0548">Nucleotidyltransferase</keyword>
<evidence type="ECO:0000313" key="2">
    <source>
        <dbReference type="EMBL" id="AIL54331.1"/>
    </source>
</evidence>
<dbReference type="EMBL" id="KJ849255">
    <property type="protein sequence ID" value="AIL54331.1"/>
    <property type="molecule type" value="Genomic_DNA"/>
</dbReference>
<feature type="domain" description="Reverse transcriptase Ty1/copia-type" evidence="1">
    <location>
        <begin position="1"/>
        <end position="87"/>
    </location>
</feature>
<proteinExistence type="predicted"/>
<accession>A0A077EVL6</accession>
<protein>
    <submittedName>
        <fullName evidence="2">Reverse transcriptase</fullName>
    </submittedName>
</protein>
<dbReference type="InterPro" id="IPR013103">
    <property type="entry name" value="RVT_2"/>
</dbReference>
<keyword evidence="2" id="KW-0808">Transferase</keyword>
<dbReference type="GO" id="GO:0003964">
    <property type="term" value="F:RNA-directed DNA polymerase activity"/>
    <property type="evidence" value="ECO:0007669"/>
    <property type="project" value="UniProtKB-KW"/>
</dbReference>
<dbReference type="AlphaFoldDB" id="A0A077EVL6"/>
<feature type="non-terminal residue" evidence="2">
    <location>
        <position position="1"/>
    </location>
</feature>
<evidence type="ECO:0000259" key="1">
    <source>
        <dbReference type="Pfam" id="PF07727"/>
    </source>
</evidence>
<feature type="non-terminal residue" evidence="2">
    <location>
        <position position="87"/>
    </location>
</feature>
<dbReference type="Pfam" id="PF07727">
    <property type="entry name" value="RVT_2"/>
    <property type="match status" value="1"/>
</dbReference>
<organism evidence="2">
    <name type="scientific">Dendrobium officinale</name>
    <name type="common">Orchid</name>
    <dbReference type="NCBI Taxonomy" id="142615"/>
    <lineage>
        <taxon>Eukaryota</taxon>
        <taxon>Viridiplantae</taxon>
        <taxon>Streptophyta</taxon>
        <taxon>Embryophyta</taxon>
        <taxon>Tracheophyta</taxon>
        <taxon>Spermatophyta</taxon>
        <taxon>Magnoliopsida</taxon>
        <taxon>Liliopsida</taxon>
        <taxon>Asparagales</taxon>
        <taxon>Orchidaceae</taxon>
        <taxon>Epidendroideae</taxon>
        <taxon>Malaxideae</taxon>
        <taxon>Dendrobiinae</taxon>
        <taxon>Dendrobium</taxon>
    </lineage>
</organism>
<name>A0A077EVL6_DENOF</name>
<sequence length="87" mass="10212">TAFLHGTLNNDTVLIQQQHRFQDSIHPNYVCNPKKVLYCLKQSPREWYAMLSIHLQQFGFQISIADPSLLTYNKNAVHLYILMYVDD</sequence>
<reference evidence="2" key="1">
    <citation type="submission" date="2014-05" db="EMBL/GenBank/DDBJ databases">
        <title>Transcriptionally activated reverse transcriptase of Ty1-copia retrotransposons in Dendrobium officinale Kimura et Migo under cold sterss.</title>
        <authorList>
            <person name="Li C."/>
            <person name="Si J."/>
            <person name="Gao Y."/>
        </authorList>
    </citation>
    <scope>NUCLEOTIDE SEQUENCE</scope>
    <source>
        <tissue evidence="2">Leaf</tissue>
    </source>
</reference>